<feature type="chain" id="PRO_5044777109" description="Stabilin-2-like" evidence="10">
    <location>
        <begin position="26"/>
        <end position="831"/>
    </location>
</feature>
<evidence type="ECO:0000256" key="2">
    <source>
        <dbReference type="ARBA" id="ARBA00022536"/>
    </source>
</evidence>
<dbReference type="InterPro" id="IPR036378">
    <property type="entry name" value="FAS1_dom_sf"/>
</dbReference>
<keyword evidence="4" id="KW-1133">Transmembrane helix</keyword>
<dbReference type="PROSITE" id="PS01186">
    <property type="entry name" value="EGF_2"/>
    <property type="match status" value="1"/>
</dbReference>
<sequence length="831" mass="90823">MFTLSRCVVLSVYLLLMHRDSSSVGQQVPQGQGEGQKRFCNYTRTLEFYLPISCNADVTGDEMCPPGERFVGIQHLFPDTVNDTDDSGLTTPSGSSGWTTSADSSNWTTALPDSSARTTPPNGPEGNNTFDRNCQLVCAKDFSNMPACCPGFFGPECRECPRGKDGITCSGRGHCRDGFYNDGRCQCQDQYAGLVCELCRNSTMYGPACTEECECVNGVCDNGPAGNGTCRQCYPGYQGPLCTQEIITCANLTCSNNSQCQETDDGQAECVCQPGFQHTTGNDTSDCQPINKCSQSTSLCGENAECIPTGPGTYECQCQPNYHGDGYMCLPINPCETDNGGCDKMTTVCMNPAPNVSQCDCMAGYEAYVAGSGCSLIDVCVHDSCHPKATCTTVAPYESRCTCNSGYIGDGVNCHGNIIEELGALNKIHPTQQGQLSMAVDLLKNIYLKPLQDHGPFTIFVPNNRAFRKASRRDFSYTDMLREVDRSQQVLRQHILIGNLTLEDLQAFSHFYTLQGSIADLQVRVAKDVFKFKLRGYASKAKVIARDLPAANGMIHIVNELLINDPEIIGDASSLGMESHFERDNITVFAPENGGLDGLPEGTLDYLTTDEDGKIKLRTLLNNHIFPGKIVVTDLINLKRIHSLANYAFSVSITDMGRIQLNGQVNVSQVNIPCSNAVYYHIDGPLIPPELADILPSRCDVQQNRTVKGRCQSCTEDLKCPLDTDIFTNEVSEGCHFWGHLQGRFTQIQGCQTICQRTHSIPRCCPGFYGQDCKPCPGGHKNPCGGHGECNDEMYGSGFCVCDRNFRGTQCELCLDRNKFGPNCTDGEYLL</sequence>
<dbReference type="PANTHER" id="PTHR24038:SF11">
    <property type="entry name" value="INTEGRIN BETA-LIKE PROTEIN E"/>
    <property type="match status" value="1"/>
</dbReference>
<protein>
    <recommendedName>
        <fullName evidence="15">Stabilin-2-like</fullName>
    </recommendedName>
</protein>
<reference evidence="13 14" key="1">
    <citation type="journal article" date="2023" name="Sci. Data">
        <title>Genome assembly of the Korean intertidal mud-creeper Batillaria attramentaria.</title>
        <authorList>
            <person name="Patra A.K."/>
            <person name="Ho P.T."/>
            <person name="Jun S."/>
            <person name="Lee S.J."/>
            <person name="Kim Y."/>
            <person name="Won Y.J."/>
        </authorList>
    </citation>
    <scope>NUCLEOTIDE SEQUENCE [LARGE SCALE GENOMIC DNA]</scope>
    <source>
        <strain evidence="13">Wonlab-2016</strain>
    </source>
</reference>
<dbReference type="Gene3D" id="2.30.180.10">
    <property type="entry name" value="FAS1 domain"/>
    <property type="match status" value="2"/>
</dbReference>
<evidence type="ECO:0000256" key="6">
    <source>
        <dbReference type="ARBA" id="ARBA00023157"/>
    </source>
</evidence>
<evidence type="ECO:0000259" key="11">
    <source>
        <dbReference type="PROSITE" id="PS50026"/>
    </source>
</evidence>
<feature type="domain" description="EGF-like" evidence="11">
    <location>
        <begin position="245"/>
        <end position="282"/>
    </location>
</feature>
<keyword evidence="7" id="KW-0325">Glycoprotein</keyword>
<proteinExistence type="predicted"/>
<dbReference type="InterPro" id="IPR009030">
    <property type="entry name" value="Growth_fac_rcpt_cys_sf"/>
</dbReference>
<comment type="caution">
    <text evidence="13">The sequence shown here is derived from an EMBL/GenBank/DDBJ whole genome shotgun (WGS) entry which is preliminary data.</text>
</comment>
<dbReference type="PROSITE" id="PS00022">
    <property type="entry name" value="EGF_1"/>
    <property type="match status" value="2"/>
</dbReference>
<dbReference type="SMART" id="SM00179">
    <property type="entry name" value="EGF_CA"/>
    <property type="match status" value="2"/>
</dbReference>
<feature type="signal peptide" evidence="10">
    <location>
        <begin position="1"/>
        <end position="25"/>
    </location>
</feature>
<evidence type="ECO:0000256" key="1">
    <source>
        <dbReference type="ARBA" id="ARBA00004167"/>
    </source>
</evidence>
<evidence type="ECO:0008006" key="15">
    <source>
        <dbReference type="Google" id="ProtNLM"/>
    </source>
</evidence>
<feature type="disulfide bond" evidence="8">
    <location>
        <begin position="187"/>
        <end position="196"/>
    </location>
</feature>
<name>A0ABD0KR95_9CAEN</name>
<accession>A0ABD0KR95</accession>
<feature type="domain" description="FAS1" evidence="12">
    <location>
        <begin position="415"/>
        <end position="562"/>
    </location>
</feature>
<dbReference type="InterPro" id="IPR001881">
    <property type="entry name" value="EGF-like_Ca-bd_dom"/>
</dbReference>
<feature type="domain" description="FAS1" evidence="12">
    <location>
        <begin position="555"/>
        <end position="686"/>
    </location>
</feature>
<evidence type="ECO:0000313" key="14">
    <source>
        <dbReference type="Proteomes" id="UP001519460"/>
    </source>
</evidence>
<dbReference type="SMART" id="SM00181">
    <property type="entry name" value="EGF"/>
    <property type="match status" value="7"/>
</dbReference>
<dbReference type="EMBL" id="JACVVK020000135">
    <property type="protein sequence ID" value="KAK7489631.1"/>
    <property type="molecule type" value="Genomic_DNA"/>
</dbReference>
<dbReference type="Pfam" id="PF24887">
    <property type="entry name" value="EGF_STAB1-2"/>
    <property type="match status" value="1"/>
</dbReference>
<gene>
    <name evidence="13" type="ORF">BaRGS_00019026</name>
</gene>
<keyword evidence="10" id="KW-0732">Signal</keyword>
<organism evidence="13 14">
    <name type="scientific">Batillaria attramentaria</name>
    <dbReference type="NCBI Taxonomy" id="370345"/>
    <lineage>
        <taxon>Eukaryota</taxon>
        <taxon>Metazoa</taxon>
        <taxon>Spiralia</taxon>
        <taxon>Lophotrochozoa</taxon>
        <taxon>Mollusca</taxon>
        <taxon>Gastropoda</taxon>
        <taxon>Caenogastropoda</taxon>
        <taxon>Sorbeoconcha</taxon>
        <taxon>Cerithioidea</taxon>
        <taxon>Batillariidae</taxon>
        <taxon>Batillaria</taxon>
    </lineage>
</organism>
<dbReference type="Gene3D" id="2.170.300.10">
    <property type="entry name" value="Tie2 ligand-binding domain superfamily"/>
    <property type="match status" value="1"/>
</dbReference>
<dbReference type="Pfam" id="PF12947">
    <property type="entry name" value="EGF_3"/>
    <property type="match status" value="2"/>
</dbReference>
<evidence type="ECO:0000256" key="8">
    <source>
        <dbReference type="PROSITE-ProRule" id="PRU00076"/>
    </source>
</evidence>
<feature type="compositionally biased region" description="Polar residues" evidence="9">
    <location>
        <begin position="102"/>
        <end position="127"/>
    </location>
</feature>
<dbReference type="SMART" id="SM00554">
    <property type="entry name" value="FAS1"/>
    <property type="match status" value="2"/>
</dbReference>
<dbReference type="Pfam" id="PF02469">
    <property type="entry name" value="Fasciclin"/>
    <property type="match status" value="2"/>
</dbReference>
<dbReference type="InterPro" id="IPR024731">
    <property type="entry name" value="NELL2-like_EGF"/>
</dbReference>
<keyword evidence="14" id="KW-1185">Reference proteome</keyword>
<keyword evidence="3" id="KW-0812">Transmembrane</keyword>
<dbReference type="PROSITE" id="PS50026">
    <property type="entry name" value="EGF_3"/>
    <property type="match status" value="5"/>
</dbReference>
<keyword evidence="6 8" id="KW-1015">Disulfide bond</keyword>
<comment type="caution">
    <text evidence="8">Lacks conserved residue(s) required for the propagation of feature annotation.</text>
</comment>
<evidence type="ECO:0000256" key="3">
    <source>
        <dbReference type="ARBA" id="ARBA00022692"/>
    </source>
</evidence>
<feature type="region of interest" description="Disordered" evidence="9">
    <location>
        <begin position="81"/>
        <end position="127"/>
    </location>
</feature>
<dbReference type="InterPro" id="IPR000782">
    <property type="entry name" value="FAS1_domain"/>
</dbReference>
<dbReference type="GO" id="GO:0016020">
    <property type="term" value="C:membrane"/>
    <property type="evidence" value="ECO:0007669"/>
    <property type="project" value="UniProtKB-SubCell"/>
</dbReference>
<evidence type="ECO:0000256" key="4">
    <source>
        <dbReference type="ARBA" id="ARBA00022989"/>
    </source>
</evidence>
<evidence type="ECO:0000259" key="12">
    <source>
        <dbReference type="PROSITE" id="PS50213"/>
    </source>
</evidence>
<evidence type="ECO:0000256" key="5">
    <source>
        <dbReference type="ARBA" id="ARBA00023136"/>
    </source>
</evidence>
<dbReference type="FunFam" id="2.10.25.10:FF:000040">
    <property type="entry name" value="Stabilin 2"/>
    <property type="match status" value="1"/>
</dbReference>
<evidence type="ECO:0000256" key="7">
    <source>
        <dbReference type="ARBA" id="ARBA00023180"/>
    </source>
</evidence>
<feature type="disulfide bond" evidence="8">
    <location>
        <begin position="802"/>
        <end position="811"/>
    </location>
</feature>
<keyword evidence="2 8" id="KW-0245">EGF-like domain</keyword>
<feature type="compositionally biased region" description="Low complexity" evidence="9">
    <location>
        <begin position="87"/>
        <end position="101"/>
    </location>
</feature>
<dbReference type="SUPFAM" id="SSF57196">
    <property type="entry name" value="EGF/Laminin"/>
    <property type="match status" value="1"/>
</dbReference>
<dbReference type="PANTHER" id="PTHR24038">
    <property type="entry name" value="STABILIN"/>
    <property type="match status" value="1"/>
</dbReference>
<dbReference type="AlphaFoldDB" id="A0ABD0KR95"/>
<comment type="subcellular location">
    <subcellularLocation>
        <location evidence="1">Membrane</location>
        <topology evidence="1">Single-pass membrane protein</topology>
    </subcellularLocation>
</comment>
<evidence type="ECO:0000256" key="9">
    <source>
        <dbReference type="SAM" id="MobiDB-lite"/>
    </source>
</evidence>
<evidence type="ECO:0000256" key="10">
    <source>
        <dbReference type="SAM" id="SignalP"/>
    </source>
</evidence>
<dbReference type="SUPFAM" id="SSF57184">
    <property type="entry name" value="Growth factor receptor domain"/>
    <property type="match status" value="1"/>
</dbReference>
<dbReference type="Gene3D" id="2.10.25.10">
    <property type="entry name" value="Laminin"/>
    <property type="match status" value="2"/>
</dbReference>
<evidence type="ECO:0000313" key="13">
    <source>
        <dbReference type="EMBL" id="KAK7489631.1"/>
    </source>
</evidence>
<feature type="domain" description="EGF-like" evidence="11">
    <location>
        <begin position="772"/>
        <end position="812"/>
    </location>
</feature>
<feature type="domain" description="EGF-like" evidence="11">
    <location>
        <begin position="376"/>
        <end position="415"/>
    </location>
</feature>
<dbReference type="InterPro" id="IPR056806">
    <property type="entry name" value="EGF_STAB1-2"/>
</dbReference>
<feature type="domain" description="EGF-like" evidence="11">
    <location>
        <begin position="289"/>
        <end position="330"/>
    </location>
</feature>
<dbReference type="SUPFAM" id="SSF82153">
    <property type="entry name" value="FAS1 domain"/>
    <property type="match status" value="2"/>
</dbReference>
<dbReference type="PROSITE" id="PS50213">
    <property type="entry name" value="FAS1"/>
    <property type="match status" value="2"/>
</dbReference>
<dbReference type="Proteomes" id="UP001519460">
    <property type="component" value="Unassembled WGS sequence"/>
</dbReference>
<feature type="domain" description="EGF-like" evidence="11">
    <location>
        <begin position="165"/>
        <end position="197"/>
    </location>
</feature>
<keyword evidence="5" id="KW-0472">Membrane</keyword>
<dbReference type="InterPro" id="IPR000742">
    <property type="entry name" value="EGF"/>
</dbReference>